<keyword evidence="6" id="KW-1185">Reference proteome</keyword>
<dbReference type="Gene3D" id="3.40.190.10">
    <property type="entry name" value="Periplasmic binding protein-like II"/>
    <property type="match status" value="2"/>
</dbReference>
<evidence type="ECO:0000256" key="4">
    <source>
        <dbReference type="ARBA" id="ARBA00022764"/>
    </source>
</evidence>
<dbReference type="SUPFAM" id="SSF53850">
    <property type="entry name" value="Periplasmic binding protein-like II"/>
    <property type="match status" value="1"/>
</dbReference>
<comment type="subcellular location">
    <subcellularLocation>
        <location evidence="1">Periplasm</location>
    </subcellularLocation>
</comment>
<accession>A0ABU0FBP2</accession>
<evidence type="ECO:0000256" key="3">
    <source>
        <dbReference type="ARBA" id="ARBA00022729"/>
    </source>
</evidence>
<dbReference type="PROSITE" id="PS51318">
    <property type="entry name" value="TAT"/>
    <property type="match status" value="1"/>
</dbReference>
<dbReference type="InterPro" id="IPR006311">
    <property type="entry name" value="TAT_signal"/>
</dbReference>
<dbReference type="Proteomes" id="UP001237448">
    <property type="component" value="Unassembled WGS sequence"/>
</dbReference>
<gene>
    <name evidence="5" type="ORF">J3R73_001825</name>
</gene>
<keyword evidence="2" id="KW-0813">Transport</keyword>
<dbReference type="PRINTS" id="PR00909">
    <property type="entry name" value="SPERMDNBNDNG"/>
</dbReference>
<evidence type="ECO:0000313" key="5">
    <source>
        <dbReference type="EMBL" id="MDQ0392033.1"/>
    </source>
</evidence>
<dbReference type="PANTHER" id="PTHR30222:SF17">
    <property type="entry name" value="SPERMIDINE_PUTRESCINE-BINDING PERIPLASMIC PROTEIN"/>
    <property type="match status" value="1"/>
</dbReference>
<dbReference type="EMBL" id="JAUSVK010000001">
    <property type="protein sequence ID" value="MDQ0392033.1"/>
    <property type="molecule type" value="Genomic_DNA"/>
</dbReference>
<dbReference type="PANTHER" id="PTHR30222">
    <property type="entry name" value="SPERMIDINE/PUTRESCINE-BINDING PERIPLASMIC PROTEIN"/>
    <property type="match status" value="1"/>
</dbReference>
<proteinExistence type="predicted"/>
<name>A0ABU0FBP2_9HYPH</name>
<dbReference type="Pfam" id="PF13416">
    <property type="entry name" value="SBP_bac_8"/>
    <property type="match status" value="1"/>
</dbReference>
<evidence type="ECO:0000256" key="1">
    <source>
        <dbReference type="ARBA" id="ARBA00004418"/>
    </source>
</evidence>
<reference evidence="5 6" key="1">
    <citation type="submission" date="2023-07" db="EMBL/GenBank/DDBJ databases">
        <title>Genomic Encyclopedia of Type Strains, Phase IV (KMG-IV): sequencing the most valuable type-strain genomes for metagenomic binning, comparative biology and taxonomic classification.</title>
        <authorList>
            <person name="Goeker M."/>
        </authorList>
    </citation>
    <scope>NUCLEOTIDE SEQUENCE [LARGE SCALE GENOMIC DNA]</scope>
    <source>
        <strain evidence="5 6">DSM 5896</strain>
    </source>
</reference>
<keyword evidence="4" id="KW-0574">Periplasm</keyword>
<organism evidence="5 6">
    <name type="scientific">Labrys monachus</name>
    <dbReference type="NCBI Taxonomy" id="217067"/>
    <lineage>
        <taxon>Bacteria</taxon>
        <taxon>Pseudomonadati</taxon>
        <taxon>Pseudomonadota</taxon>
        <taxon>Alphaproteobacteria</taxon>
        <taxon>Hyphomicrobiales</taxon>
        <taxon>Xanthobacteraceae</taxon>
        <taxon>Labrys</taxon>
    </lineage>
</organism>
<evidence type="ECO:0000256" key="2">
    <source>
        <dbReference type="ARBA" id="ARBA00022448"/>
    </source>
</evidence>
<dbReference type="RefSeq" id="WP_307425289.1">
    <property type="nucleotide sequence ID" value="NZ_JAUSVK010000001.1"/>
</dbReference>
<comment type="caution">
    <text evidence="5">The sequence shown here is derived from an EMBL/GenBank/DDBJ whole genome shotgun (WGS) entry which is preliminary data.</text>
</comment>
<dbReference type="InterPro" id="IPR001188">
    <property type="entry name" value="Sperm_putr-bd"/>
</dbReference>
<keyword evidence="3" id="KW-0732">Signal</keyword>
<sequence>MTYQITRRRFTAALGGAAIAGAWARPGFADAKEIIVLNWKGYGTDEAFALKAFADKTGITVKHDYFNSEPEMLTKLRTNPGAYDVVLINSARIQQAESEGLIDPIDFAKVPNSAGLAPALKNHANLTVDGKAYGLSWLWGMNSLTVRKGIAADSWSIFTDPKYAGRLALFDDAVTEIGIGALLTGQDINDPKDLKAIVDKLKAMKPNVKLTWSSEDEWNKAFAANAFDISVYWSGAVVRSIHVSKLPAEFIIPKEGAIGWLDSLAVPTSSTKKDDALKFIDYMIDPTFYLTWANESGAPASANQAAMAKLPADDLNRQIHKEDYLSKLQFMSALPDDRRQAFNDAWEEVKAFYAK</sequence>
<protein>
    <submittedName>
        <fullName evidence="5">Spermidine/putrescine transport system substrate-binding protein</fullName>
    </submittedName>
</protein>
<evidence type="ECO:0000313" key="6">
    <source>
        <dbReference type="Proteomes" id="UP001237448"/>
    </source>
</evidence>
<dbReference type="InterPro" id="IPR006059">
    <property type="entry name" value="SBP"/>
</dbReference>